<dbReference type="Gene3D" id="3.30.160.60">
    <property type="entry name" value="Classic Zinc Finger"/>
    <property type="match status" value="1"/>
</dbReference>
<organism evidence="3 4">
    <name type="scientific">Cladorrhinum samala</name>
    <dbReference type="NCBI Taxonomy" id="585594"/>
    <lineage>
        <taxon>Eukaryota</taxon>
        <taxon>Fungi</taxon>
        <taxon>Dikarya</taxon>
        <taxon>Ascomycota</taxon>
        <taxon>Pezizomycotina</taxon>
        <taxon>Sordariomycetes</taxon>
        <taxon>Sordariomycetidae</taxon>
        <taxon>Sordariales</taxon>
        <taxon>Podosporaceae</taxon>
        <taxon>Cladorrhinum</taxon>
    </lineage>
</organism>
<protein>
    <recommendedName>
        <fullName evidence="2">C2H2-type domain-containing protein</fullName>
    </recommendedName>
</protein>
<feature type="region of interest" description="Disordered" evidence="1">
    <location>
        <begin position="509"/>
        <end position="536"/>
    </location>
</feature>
<feature type="compositionally biased region" description="Basic and acidic residues" evidence="1">
    <location>
        <begin position="702"/>
        <end position="711"/>
    </location>
</feature>
<dbReference type="AlphaFoldDB" id="A0AAV9HYK4"/>
<feature type="region of interest" description="Disordered" evidence="1">
    <location>
        <begin position="111"/>
        <end position="141"/>
    </location>
</feature>
<evidence type="ECO:0000313" key="3">
    <source>
        <dbReference type="EMBL" id="KAK4465443.1"/>
    </source>
</evidence>
<evidence type="ECO:0000256" key="1">
    <source>
        <dbReference type="SAM" id="MobiDB-lite"/>
    </source>
</evidence>
<dbReference type="EMBL" id="MU864939">
    <property type="protein sequence ID" value="KAK4465443.1"/>
    <property type="molecule type" value="Genomic_DNA"/>
</dbReference>
<accession>A0AAV9HYK4</accession>
<feature type="region of interest" description="Disordered" evidence="1">
    <location>
        <begin position="734"/>
        <end position="789"/>
    </location>
</feature>
<feature type="compositionally biased region" description="Basic and acidic residues" evidence="1">
    <location>
        <begin position="210"/>
        <end position="238"/>
    </location>
</feature>
<dbReference type="PANTHER" id="PTHR35391">
    <property type="entry name" value="C2H2-TYPE DOMAIN-CONTAINING PROTEIN-RELATED"/>
    <property type="match status" value="1"/>
</dbReference>
<gene>
    <name evidence="3" type="ORF">QBC42DRAFT_12920</name>
</gene>
<sequence>MAESTPELGSLFQQCLDDFRGLLQELEKYQNKLPEEDYPASPPLLIQAIDQYGRLRIWIHDFRADLPDRSRSSLGDKLRLDHELRGNVLSIVSSLSRQLLLARKLLSEPTEIASKSQRNEDSESESSGSESSDDDLESGPPLQRVLKPIFEQIQSLYYLGILLRRHTLSRRYLKSKSLPNRTEQVPVYIAPEEISHVRETIRSWMTSKQGPRDLAEEKPVSGEEMKRRNEGGSQITDHDSVDVRLIERLAWANTRRREQFAYWQEHPDRPPFSPADEVLLVATASTQQGQMPQDAKSVKSAGASLFSKESVTKSEILGPDVTSASVPILHAPHTAYTATILDGTRSAGVPAIPKESESSKTFDCPYCHLELISDVMRDRATWKRHVFRDLRPYTCTDADCANGDKLYSSRSDWAYHEMQAHRRRWTCEQCDFVTIYRQEMVNHLQSNHSNEVSAKHWDSRLTIYERPMEDSQPTVCPFCPRQSTLGSLLKHLPKHMEYLSLFALPKSHSDVEGKNENSSELLGRSQSTQSEIEEPTDRDLQIGLSLDTLSTIASHVSSIIDNIVYNSEDLKGLKELSDKMLPGLYEISNLLSSAFSQAKTTPLKYQKQLDREKDKLATILADIGPVLSVVSSENISQTKPLDPNLSRPVLLRELRERLQAQNTELITLLRSALETESTPQELKTQSPDKPTEDQSSQLRPELPIREPEKHTNATSSLATELDLFVQTQILTNTSSPAEERLAEASTASVAGDRKPSQAPRDPTFASQADPVRNETAVNSDSRSSTPDGDRDRLCTFWVCHRCREPYLLETTPQCLNFDCQHVYCERKCTVERHWTRSRVIDHADTEVGAKSHYTFSLSEAQTTDLLGIVSTDPNPNP</sequence>
<proteinExistence type="predicted"/>
<evidence type="ECO:0000259" key="2">
    <source>
        <dbReference type="SMART" id="SM00355"/>
    </source>
</evidence>
<feature type="compositionally biased region" description="Polar residues" evidence="1">
    <location>
        <begin position="674"/>
        <end position="698"/>
    </location>
</feature>
<feature type="domain" description="C2H2-type" evidence="2">
    <location>
        <begin position="425"/>
        <end position="448"/>
    </location>
</feature>
<dbReference type="SMART" id="SM00355">
    <property type="entry name" value="ZnF_C2H2"/>
    <property type="match status" value="3"/>
</dbReference>
<dbReference type="Pfam" id="PF26082">
    <property type="entry name" value="zf-C2H2_AcuF"/>
    <property type="match status" value="1"/>
</dbReference>
<reference evidence="3" key="1">
    <citation type="journal article" date="2023" name="Mol. Phylogenet. Evol.">
        <title>Genome-scale phylogeny and comparative genomics of the fungal order Sordariales.</title>
        <authorList>
            <person name="Hensen N."/>
            <person name="Bonometti L."/>
            <person name="Westerberg I."/>
            <person name="Brannstrom I.O."/>
            <person name="Guillou S."/>
            <person name="Cros-Aarteil S."/>
            <person name="Calhoun S."/>
            <person name="Haridas S."/>
            <person name="Kuo A."/>
            <person name="Mondo S."/>
            <person name="Pangilinan J."/>
            <person name="Riley R."/>
            <person name="LaButti K."/>
            <person name="Andreopoulos B."/>
            <person name="Lipzen A."/>
            <person name="Chen C."/>
            <person name="Yan M."/>
            <person name="Daum C."/>
            <person name="Ng V."/>
            <person name="Clum A."/>
            <person name="Steindorff A."/>
            <person name="Ohm R.A."/>
            <person name="Martin F."/>
            <person name="Silar P."/>
            <person name="Natvig D.O."/>
            <person name="Lalanne C."/>
            <person name="Gautier V."/>
            <person name="Ament-Velasquez S.L."/>
            <person name="Kruys A."/>
            <person name="Hutchinson M.I."/>
            <person name="Powell A.J."/>
            <person name="Barry K."/>
            <person name="Miller A.N."/>
            <person name="Grigoriev I.V."/>
            <person name="Debuchy R."/>
            <person name="Gladieux P."/>
            <person name="Hiltunen Thoren M."/>
            <person name="Johannesson H."/>
        </authorList>
    </citation>
    <scope>NUCLEOTIDE SEQUENCE</scope>
    <source>
        <strain evidence="3">PSN324</strain>
    </source>
</reference>
<name>A0AAV9HYK4_9PEZI</name>
<feature type="region of interest" description="Disordered" evidence="1">
    <location>
        <begin position="670"/>
        <end position="717"/>
    </location>
</feature>
<feature type="compositionally biased region" description="Polar residues" evidence="1">
    <location>
        <begin position="518"/>
        <end position="530"/>
    </location>
</feature>
<feature type="domain" description="C2H2-type" evidence="2">
    <location>
        <begin position="474"/>
        <end position="495"/>
    </location>
</feature>
<dbReference type="InterPro" id="IPR013087">
    <property type="entry name" value="Znf_C2H2_type"/>
</dbReference>
<keyword evidence="4" id="KW-1185">Reference proteome</keyword>
<dbReference type="InterPro" id="IPR058925">
    <property type="entry name" value="zf-C2H2_AcuF"/>
</dbReference>
<reference evidence="3" key="2">
    <citation type="submission" date="2023-06" db="EMBL/GenBank/DDBJ databases">
        <authorList>
            <consortium name="Lawrence Berkeley National Laboratory"/>
            <person name="Mondo S.J."/>
            <person name="Hensen N."/>
            <person name="Bonometti L."/>
            <person name="Westerberg I."/>
            <person name="Brannstrom I.O."/>
            <person name="Guillou S."/>
            <person name="Cros-Aarteil S."/>
            <person name="Calhoun S."/>
            <person name="Haridas S."/>
            <person name="Kuo A."/>
            <person name="Pangilinan J."/>
            <person name="Riley R."/>
            <person name="Labutti K."/>
            <person name="Andreopoulos B."/>
            <person name="Lipzen A."/>
            <person name="Chen C."/>
            <person name="Yanf M."/>
            <person name="Daum C."/>
            <person name="Ng V."/>
            <person name="Clum A."/>
            <person name="Steindorff A."/>
            <person name="Ohm R."/>
            <person name="Martin F."/>
            <person name="Silar P."/>
            <person name="Natvig D."/>
            <person name="Lalanne C."/>
            <person name="Gautier V."/>
            <person name="Ament-Velasquez S.L."/>
            <person name="Kruys A."/>
            <person name="Hutchinson M.I."/>
            <person name="Powell A.J."/>
            <person name="Barry K."/>
            <person name="Miller A.N."/>
            <person name="Grigoriev I.V."/>
            <person name="Debuchy R."/>
            <person name="Gladieux P."/>
            <person name="Thoren M.H."/>
            <person name="Johannesson H."/>
        </authorList>
    </citation>
    <scope>NUCLEOTIDE SEQUENCE</scope>
    <source>
        <strain evidence="3">PSN324</strain>
    </source>
</reference>
<feature type="compositionally biased region" description="Polar residues" evidence="1">
    <location>
        <begin position="775"/>
        <end position="786"/>
    </location>
</feature>
<comment type="caution">
    <text evidence="3">The sequence shown here is derived from an EMBL/GenBank/DDBJ whole genome shotgun (WGS) entry which is preliminary data.</text>
</comment>
<dbReference type="Proteomes" id="UP001321749">
    <property type="component" value="Unassembled WGS sequence"/>
</dbReference>
<dbReference type="PANTHER" id="PTHR35391:SF7">
    <property type="entry name" value="C2H2-TYPE DOMAIN-CONTAINING PROTEIN"/>
    <property type="match status" value="1"/>
</dbReference>
<evidence type="ECO:0000313" key="4">
    <source>
        <dbReference type="Proteomes" id="UP001321749"/>
    </source>
</evidence>
<feature type="domain" description="C2H2-type" evidence="2">
    <location>
        <begin position="393"/>
        <end position="421"/>
    </location>
</feature>
<feature type="region of interest" description="Disordered" evidence="1">
    <location>
        <begin position="206"/>
        <end position="238"/>
    </location>
</feature>